<gene>
    <name evidence="2" type="ORF">FJZ47_14405</name>
</gene>
<evidence type="ECO:0000313" key="2">
    <source>
        <dbReference type="EMBL" id="MBM3224978.1"/>
    </source>
</evidence>
<dbReference type="PANTHER" id="PTHR30135">
    <property type="entry name" value="UNCHARACTERIZED PROTEIN YVCK-RELATED"/>
    <property type="match status" value="1"/>
</dbReference>
<dbReference type="Pfam" id="PF01933">
    <property type="entry name" value="CofD"/>
    <property type="match status" value="1"/>
</dbReference>
<dbReference type="CDD" id="cd07187">
    <property type="entry name" value="YvcK_like"/>
    <property type="match status" value="1"/>
</dbReference>
<protein>
    <submittedName>
        <fullName evidence="2">YvcK family protein</fullName>
    </submittedName>
</protein>
<evidence type="ECO:0000313" key="3">
    <source>
        <dbReference type="Proteomes" id="UP000712673"/>
    </source>
</evidence>
<dbReference type="GO" id="GO:0043743">
    <property type="term" value="F:LPPG:FO 2-phospho-L-lactate transferase activity"/>
    <property type="evidence" value="ECO:0007669"/>
    <property type="project" value="InterPro"/>
</dbReference>
<reference evidence="2" key="1">
    <citation type="submission" date="2019-03" db="EMBL/GenBank/DDBJ databases">
        <title>Lake Tanganyika Metagenome-Assembled Genomes (MAGs).</title>
        <authorList>
            <person name="Tran P."/>
        </authorList>
    </citation>
    <scope>NUCLEOTIDE SEQUENCE</scope>
    <source>
        <strain evidence="2">K_DeepCast_65m_m2_066</strain>
    </source>
</reference>
<dbReference type="SUPFAM" id="SSF142338">
    <property type="entry name" value="CofD-like"/>
    <property type="match status" value="1"/>
</dbReference>
<dbReference type="EMBL" id="VGLS01000450">
    <property type="protein sequence ID" value="MBM3224978.1"/>
    <property type="molecule type" value="Genomic_DNA"/>
</dbReference>
<dbReference type="NCBIfam" id="TIGR01826">
    <property type="entry name" value="CofD_related"/>
    <property type="match status" value="1"/>
</dbReference>
<evidence type="ECO:0000256" key="1">
    <source>
        <dbReference type="ARBA" id="ARBA00022490"/>
    </source>
</evidence>
<sequence length="338" mass="36472">MHIVTLGNGTGQATLLHGLRAHACEVTAIVGVADNGGHSGQLRRLLHVPQVGDTRQCLSALLEPTSVWQHLLSHRFTEGELCGLSVGNMMLAALTQRYGSFLMAVESVRQAAGLHQRVLPVSDAETHIGAECQDGRCFIGEWDIIQRQPQSPITRLFLQPPVAAHPVVLEAIARADLLVICPGSLLTGTVALLLHGGMREAFAASQARCVYVGNLMTQPGQTDGYTARQHLSVLTTYLGRTVDVVVLNNGPLPADLLMFYTQYGAYPVLNDLTDTEVALSCADLVARPDEATWRTYTRPQGAGMDVGLHAMRHDAQRLAAHLVTLVPQEALAPENTFK</sequence>
<dbReference type="InterPro" id="IPR038136">
    <property type="entry name" value="CofD-like_dom_sf"/>
</dbReference>
<dbReference type="Gene3D" id="3.40.50.10680">
    <property type="entry name" value="CofD-like domains"/>
    <property type="match status" value="1"/>
</dbReference>
<proteinExistence type="predicted"/>
<comment type="caution">
    <text evidence="2">The sequence shown here is derived from an EMBL/GenBank/DDBJ whole genome shotgun (WGS) entry which is preliminary data.</text>
</comment>
<name>A0A937W2G2_UNCTE</name>
<keyword evidence="1" id="KW-0963">Cytoplasm</keyword>
<accession>A0A937W2G2</accession>
<dbReference type="AlphaFoldDB" id="A0A937W2G2"/>
<dbReference type="InterPro" id="IPR002882">
    <property type="entry name" value="CofD"/>
</dbReference>
<dbReference type="InterPro" id="IPR010119">
    <property type="entry name" value="Gluconeogen_factor"/>
</dbReference>
<organism evidence="2 3">
    <name type="scientific">Tectimicrobiota bacterium</name>
    <dbReference type="NCBI Taxonomy" id="2528274"/>
    <lineage>
        <taxon>Bacteria</taxon>
        <taxon>Pseudomonadati</taxon>
        <taxon>Nitrospinota/Tectimicrobiota group</taxon>
        <taxon>Candidatus Tectimicrobiota</taxon>
    </lineage>
</organism>
<dbReference type="PANTHER" id="PTHR30135:SF3">
    <property type="entry name" value="GLUCONEOGENESIS FACTOR-RELATED"/>
    <property type="match status" value="1"/>
</dbReference>
<dbReference type="Proteomes" id="UP000712673">
    <property type="component" value="Unassembled WGS sequence"/>
</dbReference>